<sequence>MFVIHGVANRDRDSFVNAVASLKAASGVEMVPVYWGDLGAEDRFINLTLPPAAAGRIEATGIELRDRGEAGPDQVDASVLLSVLAAPTDRRGQWNTLEAAVRARLTEDAEVSGFDLRDGDAERPDPDEVLEYLEEEWPETQWLCRTDDARLLLETGRSLAEALIDSADLNDGHEELRDGAGKGRGLRALVRRRLQDLDRVVGAAIQATAGRINHALRTGFGPGTTRFLGDVLVYQRHQAAIHARVQETIAAVDPALGRTPDRPVRIVAHSLGGVIAVDMATATHPLWTSSLLTFGSQPAFFHACDPRGGQLTPYAGDGAVVLPESLRRWTNLWEPLDLLAFIASTLFRLHDGTPPDDIPVSHTASSGLWTHSAYWENPDVAAAINTAMNTP</sequence>
<keyword evidence="2" id="KW-1185">Reference proteome</keyword>
<dbReference type="Gene3D" id="3.40.50.1820">
    <property type="entry name" value="alpha/beta hydrolase"/>
    <property type="match status" value="1"/>
</dbReference>
<proteinExistence type="predicted"/>
<name>A0ABT6HY54_9ACTN</name>
<dbReference type="RefSeq" id="WP_279932945.1">
    <property type="nucleotide sequence ID" value="NZ_JARWBG010000076.1"/>
</dbReference>
<comment type="caution">
    <text evidence="1">The sequence shown here is derived from an EMBL/GenBank/DDBJ whole genome shotgun (WGS) entry which is preliminary data.</text>
</comment>
<protein>
    <submittedName>
        <fullName evidence="1">Uncharacterized protein</fullName>
    </submittedName>
</protein>
<organism evidence="1 2">
    <name type="scientific">Streptomyces chengmaiensis</name>
    <dbReference type="NCBI Taxonomy" id="3040919"/>
    <lineage>
        <taxon>Bacteria</taxon>
        <taxon>Bacillati</taxon>
        <taxon>Actinomycetota</taxon>
        <taxon>Actinomycetes</taxon>
        <taxon>Kitasatosporales</taxon>
        <taxon>Streptomycetaceae</taxon>
        <taxon>Streptomyces</taxon>
    </lineage>
</organism>
<dbReference type="Proteomes" id="UP001223144">
    <property type="component" value="Unassembled WGS sequence"/>
</dbReference>
<reference evidence="1 2" key="1">
    <citation type="submission" date="2023-04" db="EMBL/GenBank/DDBJ databases">
        <title>Streptomyces chengmaiensis sp. nov. isolated from the stem of mangrove plant in Hainan.</title>
        <authorList>
            <person name="Huang X."/>
            <person name="Zhou S."/>
            <person name="Chu X."/>
            <person name="Xie Y."/>
            <person name="Lin Y."/>
        </authorList>
    </citation>
    <scope>NUCLEOTIDE SEQUENCE [LARGE SCALE GENOMIC DNA]</scope>
    <source>
        <strain evidence="1 2">HNM0663</strain>
    </source>
</reference>
<evidence type="ECO:0000313" key="1">
    <source>
        <dbReference type="EMBL" id="MDH2393644.1"/>
    </source>
</evidence>
<dbReference type="EMBL" id="JARWBG010000076">
    <property type="protein sequence ID" value="MDH2393644.1"/>
    <property type="molecule type" value="Genomic_DNA"/>
</dbReference>
<gene>
    <name evidence="1" type="ORF">QCN29_33770</name>
</gene>
<dbReference type="InterPro" id="IPR029058">
    <property type="entry name" value="AB_hydrolase_fold"/>
</dbReference>
<dbReference type="SUPFAM" id="SSF53474">
    <property type="entry name" value="alpha/beta-Hydrolases"/>
    <property type="match status" value="1"/>
</dbReference>
<accession>A0ABT6HY54</accession>
<evidence type="ECO:0000313" key="2">
    <source>
        <dbReference type="Proteomes" id="UP001223144"/>
    </source>
</evidence>